<evidence type="ECO:0000313" key="3">
    <source>
        <dbReference type="Proteomes" id="UP001611494"/>
    </source>
</evidence>
<sequence length="565" mass="63617">MTAPTPITSGVPTRQTAAQRRSLPDFRDLAEATAEKYGVCTRPLVMKVFDPEIGKNRYVGVPCKASLESVCQPCAMRHKFLRATQLREGWHMETEPEHTPLEPTEAQIDLLTARSDLFDTFQRAKEEGDASMMDAVREVVADLDAEMKESGFRGRLPALDPTETTRRKRSTRRRQDAPNLPRRKVSKHTIGRQFAGKYRPSMFVTLTLPSYGQINRDGGGFDKKGNPVSDGSPRDPNSYDYRTAARDIAFFADLVDRWIQNLRRVVGYNVQYWGAIEPQRRGAPHLHIALRGAISHKIIQQVTAATYFQVWWPRFDPQDEIYPGDLVPVWDPGKATFVDPHTGAALLDIEDALDVLGEMEEWTPAHVIRFGEQVDSKGILGGTQEAARHIGYMTKYLTKSINEVLEPETQRAADHYERLHAELQHVPCSKSCPIWLRYGIVPLGATDKTVPGRCRGKTHRRDLLGIPGKRTPNSRQWSGKTLPDHRADRVEFVRALLAEHGIEKPDNPKLRYSLVKPGDKSAPPRDHIIMGEIARRLAWRAEYNRALLGAGPPDELEISAIPEAA</sequence>
<feature type="region of interest" description="Disordered" evidence="1">
    <location>
        <begin position="1"/>
        <end position="20"/>
    </location>
</feature>
<reference evidence="2 3" key="1">
    <citation type="submission" date="2024-10" db="EMBL/GenBank/DDBJ databases">
        <title>The Natural Products Discovery Center: Release of the First 8490 Sequenced Strains for Exploring Actinobacteria Biosynthetic Diversity.</title>
        <authorList>
            <person name="Kalkreuter E."/>
            <person name="Kautsar S.A."/>
            <person name="Yang D."/>
            <person name="Bader C.D."/>
            <person name="Teijaro C.N."/>
            <person name="Fluegel L."/>
            <person name="Davis C.M."/>
            <person name="Simpson J.R."/>
            <person name="Lauterbach L."/>
            <person name="Steele A.D."/>
            <person name="Gui C."/>
            <person name="Meng S."/>
            <person name="Li G."/>
            <person name="Viehrig K."/>
            <person name="Ye F."/>
            <person name="Su P."/>
            <person name="Kiefer A.F."/>
            <person name="Nichols A."/>
            <person name="Cepeda A.J."/>
            <person name="Yan W."/>
            <person name="Fan B."/>
            <person name="Jiang Y."/>
            <person name="Adhikari A."/>
            <person name="Zheng C.-J."/>
            <person name="Schuster L."/>
            <person name="Cowan T.M."/>
            <person name="Smanski M.J."/>
            <person name="Chevrette M.G."/>
            <person name="De Carvalho L.P.S."/>
            <person name="Shen B."/>
        </authorList>
    </citation>
    <scope>NUCLEOTIDE SEQUENCE [LARGE SCALE GENOMIC DNA]</scope>
    <source>
        <strain evidence="2 3">NPDC019377</strain>
    </source>
</reference>
<evidence type="ECO:0000313" key="2">
    <source>
        <dbReference type="EMBL" id="MFI2232284.1"/>
    </source>
</evidence>
<dbReference type="EMBL" id="JBIRYL010000006">
    <property type="protein sequence ID" value="MFI2232284.1"/>
    <property type="molecule type" value="Genomic_DNA"/>
</dbReference>
<feature type="region of interest" description="Disordered" evidence="1">
    <location>
        <begin position="217"/>
        <end position="238"/>
    </location>
</feature>
<feature type="region of interest" description="Disordered" evidence="1">
    <location>
        <begin position="152"/>
        <end position="187"/>
    </location>
</feature>
<protein>
    <submittedName>
        <fullName evidence="2">Replication initiator</fullName>
    </submittedName>
</protein>
<dbReference type="Pfam" id="PF20199">
    <property type="entry name" value="RepSA"/>
    <property type="match status" value="1"/>
</dbReference>
<dbReference type="InterPro" id="IPR046828">
    <property type="entry name" value="RepSA"/>
</dbReference>
<accession>A0ABW7W0E5</accession>
<dbReference type="RefSeq" id="WP_397063876.1">
    <property type="nucleotide sequence ID" value="NZ_JBIRYL010000006.1"/>
</dbReference>
<evidence type="ECO:0000256" key="1">
    <source>
        <dbReference type="SAM" id="MobiDB-lite"/>
    </source>
</evidence>
<proteinExistence type="predicted"/>
<organism evidence="2 3">
    <name type="scientific">Nocardia testacea</name>
    <dbReference type="NCBI Taxonomy" id="248551"/>
    <lineage>
        <taxon>Bacteria</taxon>
        <taxon>Bacillati</taxon>
        <taxon>Actinomycetota</taxon>
        <taxon>Actinomycetes</taxon>
        <taxon>Mycobacteriales</taxon>
        <taxon>Nocardiaceae</taxon>
        <taxon>Nocardia</taxon>
    </lineage>
</organism>
<keyword evidence="3" id="KW-1185">Reference proteome</keyword>
<feature type="compositionally biased region" description="Polar residues" evidence="1">
    <location>
        <begin position="1"/>
        <end position="19"/>
    </location>
</feature>
<comment type="caution">
    <text evidence="2">The sequence shown here is derived from an EMBL/GenBank/DDBJ whole genome shotgun (WGS) entry which is preliminary data.</text>
</comment>
<name>A0ABW7W0E5_9NOCA</name>
<dbReference type="Proteomes" id="UP001611494">
    <property type="component" value="Unassembled WGS sequence"/>
</dbReference>
<gene>
    <name evidence="2" type="ORF">ACH49Z_20775</name>
</gene>